<dbReference type="EMBL" id="MU866186">
    <property type="protein sequence ID" value="KAK4176765.1"/>
    <property type="molecule type" value="Genomic_DNA"/>
</dbReference>
<organism evidence="1 2">
    <name type="scientific">Triangularia setosa</name>
    <dbReference type="NCBI Taxonomy" id="2587417"/>
    <lineage>
        <taxon>Eukaryota</taxon>
        <taxon>Fungi</taxon>
        <taxon>Dikarya</taxon>
        <taxon>Ascomycota</taxon>
        <taxon>Pezizomycotina</taxon>
        <taxon>Sordariomycetes</taxon>
        <taxon>Sordariomycetidae</taxon>
        <taxon>Sordariales</taxon>
        <taxon>Podosporaceae</taxon>
        <taxon>Triangularia</taxon>
    </lineage>
</organism>
<evidence type="ECO:0000313" key="2">
    <source>
        <dbReference type="Proteomes" id="UP001302321"/>
    </source>
</evidence>
<accession>A0AAN6W818</accession>
<dbReference type="Proteomes" id="UP001302321">
    <property type="component" value="Unassembled WGS sequence"/>
</dbReference>
<reference evidence="1" key="2">
    <citation type="submission" date="2023-05" db="EMBL/GenBank/DDBJ databases">
        <authorList>
            <consortium name="Lawrence Berkeley National Laboratory"/>
            <person name="Steindorff A."/>
            <person name="Hensen N."/>
            <person name="Bonometti L."/>
            <person name="Westerberg I."/>
            <person name="Brannstrom I.O."/>
            <person name="Guillou S."/>
            <person name="Cros-Aarteil S."/>
            <person name="Calhoun S."/>
            <person name="Haridas S."/>
            <person name="Kuo A."/>
            <person name="Mondo S."/>
            <person name="Pangilinan J."/>
            <person name="Riley R."/>
            <person name="Labutti K."/>
            <person name="Andreopoulos B."/>
            <person name="Lipzen A."/>
            <person name="Chen C."/>
            <person name="Yanf M."/>
            <person name="Daum C."/>
            <person name="Ng V."/>
            <person name="Clum A."/>
            <person name="Ohm R."/>
            <person name="Martin F."/>
            <person name="Silar P."/>
            <person name="Natvig D."/>
            <person name="Lalanne C."/>
            <person name="Gautier V."/>
            <person name="Ament-Velasquez S.L."/>
            <person name="Kruys A."/>
            <person name="Hutchinson M.I."/>
            <person name="Powell A.J."/>
            <person name="Barry K."/>
            <person name="Miller A.N."/>
            <person name="Grigoriev I.V."/>
            <person name="Debuchy R."/>
            <person name="Gladieux P."/>
            <person name="Thoren M.H."/>
            <person name="Johannesson H."/>
        </authorList>
    </citation>
    <scope>NUCLEOTIDE SEQUENCE</scope>
    <source>
        <strain evidence="1">CBS 892.96</strain>
    </source>
</reference>
<proteinExistence type="predicted"/>
<keyword evidence="2" id="KW-1185">Reference proteome</keyword>
<reference evidence="1" key="1">
    <citation type="journal article" date="2023" name="Mol. Phylogenet. Evol.">
        <title>Genome-scale phylogeny and comparative genomics of the fungal order Sordariales.</title>
        <authorList>
            <person name="Hensen N."/>
            <person name="Bonometti L."/>
            <person name="Westerberg I."/>
            <person name="Brannstrom I.O."/>
            <person name="Guillou S."/>
            <person name="Cros-Aarteil S."/>
            <person name="Calhoun S."/>
            <person name="Haridas S."/>
            <person name="Kuo A."/>
            <person name="Mondo S."/>
            <person name="Pangilinan J."/>
            <person name="Riley R."/>
            <person name="LaButti K."/>
            <person name="Andreopoulos B."/>
            <person name="Lipzen A."/>
            <person name="Chen C."/>
            <person name="Yan M."/>
            <person name="Daum C."/>
            <person name="Ng V."/>
            <person name="Clum A."/>
            <person name="Steindorff A."/>
            <person name="Ohm R.A."/>
            <person name="Martin F."/>
            <person name="Silar P."/>
            <person name="Natvig D.O."/>
            <person name="Lalanne C."/>
            <person name="Gautier V."/>
            <person name="Ament-Velasquez S.L."/>
            <person name="Kruys A."/>
            <person name="Hutchinson M.I."/>
            <person name="Powell A.J."/>
            <person name="Barry K."/>
            <person name="Miller A.N."/>
            <person name="Grigoriev I.V."/>
            <person name="Debuchy R."/>
            <person name="Gladieux P."/>
            <person name="Hiltunen Thoren M."/>
            <person name="Johannesson H."/>
        </authorList>
    </citation>
    <scope>NUCLEOTIDE SEQUENCE</scope>
    <source>
        <strain evidence="1">CBS 892.96</strain>
    </source>
</reference>
<gene>
    <name evidence="1" type="ORF">QBC36DRAFT_300856</name>
</gene>
<name>A0AAN6W818_9PEZI</name>
<comment type="caution">
    <text evidence="1">The sequence shown here is derived from an EMBL/GenBank/DDBJ whole genome shotgun (WGS) entry which is preliminary data.</text>
</comment>
<protein>
    <submittedName>
        <fullName evidence="1">Uncharacterized protein</fullName>
    </submittedName>
</protein>
<dbReference type="AlphaFoldDB" id="A0AAN6W818"/>
<evidence type="ECO:0000313" key="1">
    <source>
        <dbReference type="EMBL" id="KAK4176765.1"/>
    </source>
</evidence>
<sequence length="225" mass="25881">MKKGDEANSFYLWLEHDIRSEAFTREPRWLLPVYSVTEWQGVDVFDMRRYRSLSGLVLEHIGGLGVAFRRCGTFRLNAKLNEDGPWGVRNSALQFDALEGVEPEVCSDAVVPIIPAKQPGENASDDERSIRYERRDGVKHTPFLHPPSSLLTLDVEHPQVHSKDKHHPLPLFSLLNSRFRILHKLDHPHSHHSYLVRYLRHSTYRSLGITLAVNHALESSCFFPQ</sequence>